<reference evidence="1 2" key="1">
    <citation type="submission" date="2020-08" db="EMBL/GenBank/DDBJ databases">
        <title>Genomic Encyclopedia of Type Strains, Phase IV (KMG-IV): sequencing the most valuable type-strain genomes for metagenomic binning, comparative biology and taxonomic classification.</title>
        <authorList>
            <person name="Goeker M."/>
        </authorList>
    </citation>
    <scope>NUCLEOTIDE SEQUENCE [LARGE SCALE GENOMIC DNA]</scope>
    <source>
        <strain evidence="1 2">DSM 102255</strain>
    </source>
</reference>
<evidence type="ECO:0000313" key="2">
    <source>
        <dbReference type="Proteomes" id="UP000552700"/>
    </source>
</evidence>
<dbReference type="EMBL" id="JACIJP010000002">
    <property type="protein sequence ID" value="MBB6124267.1"/>
    <property type="molecule type" value="Genomic_DNA"/>
</dbReference>
<protein>
    <recommendedName>
        <fullName evidence="3">Phosphatidate cytidylyltransferase</fullName>
    </recommendedName>
</protein>
<gene>
    <name evidence="1" type="ORF">FHS92_001996</name>
</gene>
<keyword evidence="2" id="KW-1185">Reference proteome</keyword>
<evidence type="ECO:0000313" key="1">
    <source>
        <dbReference type="EMBL" id="MBB6124267.1"/>
    </source>
</evidence>
<dbReference type="AlphaFoldDB" id="A0A841J097"/>
<sequence length="291" mass="32597">MAVELDTPSDARAVVMAYALAGRYPDAARAVLFYGSCLREAQLDGLMLDFYLIVSDYEAAYGKGWLARANRWIPPNVFPFEHDGLAAKYAVLSEADFARLCGEQADNVSVWARFAQPSRLLWCADTEARRTAIAAIAQAAPTLLRLAQPTADRSDALTLWQHGFSLTYGAEIRAERSGRSGSIVDSDPARFRRFYDAAVAGGQLDPAGRFDAAEREANMRRWRRLQRRGKWLTVARLAKASFTFAGGIDYLAWKINRHAGTRIMIRPWQRRWPLLGALTLLPRLFASRAIR</sequence>
<comment type="caution">
    <text evidence="1">The sequence shown here is derived from an EMBL/GenBank/DDBJ whole genome shotgun (WGS) entry which is preliminary data.</text>
</comment>
<dbReference type="Proteomes" id="UP000552700">
    <property type="component" value="Unassembled WGS sequence"/>
</dbReference>
<accession>A0A841J097</accession>
<evidence type="ECO:0008006" key="3">
    <source>
        <dbReference type="Google" id="ProtNLM"/>
    </source>
</evidence>
<name>A0A841J097_9SPHN</name>
<proteinExistence type="predicted"/>
<organism evidence="1 2">
    <name type="scientific">Sphingobium subterraneum</name>
    <dbReference type="NCBI Taxonomy" id="627688"/>
    <lineage>
        <taxon>Bacteria</taxon>
        <taxon>Pseudomonadati</taxon>
        <taxon>Pseudomonadota</taxon>
        <taxon>Alphaproteobacteria</taxon>
        <taxon>Sphingomonadales</taxon>
        <taxon>Sphingomonadaceae</taxon>
        <taxon>Sphingobium</taxon>
    </lineage>
</organism>